<dbReference type="Proteomes" id="UP000028705">
    <property type="component" value="Unassembled WGS sequence"/>
</dbReference>
<keyword evidence="2" id="KW-1185">Reference proteome</keyword>
<dbReference type="AlphaFoldDB" id="A0A085ZZX7"/>
<dbReference type="NCBIfam" id="TIGR04131">
    <property type="entry name" value="Bac_Flav_CTERM"/>
    <property type="match status" value="1"/>
</dbReference>
<dbReference type="STRING" id="445961.IW15_21805"/>
<proteinExistence type="predicted"/>
<reference evidence="1 2" key="1">
    <citation type="submission" date="2014-07" db="EMBL/GenBank/DDBJ databases">
        <title>Genome of Chryseobacterium soli DSM 19298.</title>
        <authorList>
            <person name="Stropko S.J."/>
            <person name="Pipes S.E."/>
            <person name="Newman J."/>
        </authorList>
    </citation>
    <scope>NUCLEOTIDE SEQUENCE [LARGE SCALE GENOMIC DNA]</scope>
    <source>
        <strain evidence="1 2">DSM 19298</strain>
    </source>
</reference>
<dbReference type="EMBL" id="JPRH01000014">
    <property type="protein sequence ID" value="KFF09991.1"/>
    <property type="molecule type" value="Genomic_DNA"/>
</dbReference>
<name>A0A085ZZX7_9FLAO</name>
<gene>
    <name evidence="1" type="ORF">IW15_21805</name>
</gene>
<dbReference type="InterPro" id="IPR013783">
    <property type="entry name" value="Ig-like_fold"/>
</dbReference>
<evidence type="ECO:0000313" key="1">
    <source>
        <dbReference type="EMBL" id="KFF09991.1"/>
    </source>
</evidence>
<dbReference type="InterPro" id="IPR049804">
    <property type="entry name" value="Choice_anch_L"/>
</dbReference>
<dbReference type="OrthoDB" id="9765926at2"/>
<accession>A0A085ZZX7</accession>
<protein>
    <submittedName>
        <fullName evidence="1">Gliding motility protein</fullName>
    </submittedName>
</protein>
<dbReference type="RefSeq" id="WP_034715367.1">
    <property type="nucleotide sequence ID" value="NZ_JPRH01000014.1"/>
</dbReference>
<dbReference type="NCBIfam" id="NF038133">
    <property type="entry name" value="choice_anch_L"/>
    <property type="match status" value="1"/>
</dbReference>
<dbReference type="Pfam" id="PF13585">
    <property type="entry name" value="CHU_C"/>
    <property type="match status" value="1"/>
</dbReference>
<evidence type="ECO:0000313" key="2">
    <source>
        <dbReference type="Proteomes" id="UP000028705"/>
    </source>
</evidence>
<sequence length="788" mass="85151">MRRYLPFFFFFLFISTFLHSQDIDRKRPPKEKISTLSKKAGAFIDVNTPSYTESSYSITQLVKDVLISSGTNTCVTPNVSNVKITPNHAVSNADRAWGYFNKATTNFPFKDGIVLSTGIARRAGNNIEGNLSDTNGGGTDSDLAQATGSTGYLTDAVLLEFDFTPTTSQIKFNYILASEEYTGSFPCNYADAFALLLRPTSGGPYQNMAVLPGGAGPVSITNIRPAIPGSCGAANEQYFGGYNTANIETNFAGRTVPLTATATVTPGQEYHFKMVVADYGPYGNDSSYDSAVFLEGGSFNIGVELLDPSGATLPAEINVCDNVPQVITASVSDPNLLYQWFLNGNPVPGATTNSITAVQPGSYTIQVSVPGNPCPGTATIQIHGGTTPQAQDATLLLCSTTDITTFDLSDAMPSISTTPGAVFRFYVNQADALAQNGNYIQTPLNYNGTDGQILYVVVSNGGFCSKLIELKLLKEATPVATVKASRIKICPGESVTLTADGGTTYLWNNFTGTGNIQTVTLFQTTTFTVYAIGAKGCQSLNPAKITIEVTPEITSPLADVEMCIGDRVTLDAGAGPNYKYLWSTGATTQTINVDQWGIYTVEIDNGSCKKIFSVKVMGATTPFVTGLNYNSINKSLTVTAENPPMNNIQGTLEYSIDNGITWQTSNVFTNLLDNTNYTILLRRVGTHCVGTIDFYTLNIKNIITPNDDGVNDVLDLTALGDFKNFTGSIYDRYGVEMFRFSKLTPIWNGTVGGKRLPTATYWYKFNFEYPKSKAQVDWSGWIMLKNRE</sequence>
<comment type="caution">
    <text evidence="1">The sequence shown here is derived from an EMBL/GenBank/DDBJ whole genome shotgun (WGS) entry which is preliminary data.</text>
</comment>
<dbReference type="Gene3D" id="2.60.40.10">
    <property type="entry name" value="Immunoglobulins"/>
    <property type="match status" value="1"/>
</dbReference>
<dbReference type="InterPro" id="IPR026341">
    <property type="entry name" value="T9SS_type_B"/>
</dbReference>
<organism evidence="1 2">
    <name type="scientific">Chryseobacterium soli</name>
    <dbReference type="NCBI Taxonomy" id="445961"/>
    <lineage>
        <taxon>Bacteria</taxon>
        <taxon>Pseudomonadati</taxon>
        <taxon>Bacteroidota</taxon>
        <taxon>Flavobacteriia</taxon>
        <taxon>Flavobacteriales</taxon>
        <taxon>Weeksellaceae</taxon>
        <taxon>Chryseobacterium group</taxon>
        <taxon>Chryseobacterium</taxon>
    </lineage>
</organism>
<dbReference type="eggNOG" id="COG3291">
    <property type="taxonomic scope" value="Bacteria"/>
</dbReference>